<evidence type="ECO:0000256" key="2">
    <source>
        <dbReference type="SAM" id="SignalP"/>
    </source>
</evidence>
<dbReference type="AlphaFoldDB" id="A0A7W5ZI80"/>
<dbReference type="PANTHER" id="PTHR43798:SF31">
    <property type="entry name" value="AB HYDROLASE SUPERFAMILY PROTEIN YCLE"/>
    <property type="match status" value="1"/>
</dbReference>
<dbReference type="Pfam" id="PF00561">
    <property type="entry name" value="Abhydrolase_1"/>
    <property type="match status" value="1"/>
</dbReference>
<dbReference type="PRINTS" id="PR00111">
    <property type="entry name" value="ABHYDROLASE"/>
</dbReference>
<dbReference type="EMBL" id="JACIBY010000003">
    <property type="protein sequence ID" value="MBB3837753.1"/>
    <property type="molecule type" value="Genomic_DNA"/>
</dbReference>
<sequence length="301" mass="33911">MYPTHHSRHSLLALLCWLLCSSVVALAQSKTVSGRLAVNDTRLYYEAAGKGETVVLIHGFALDNRQWDSQWSKLNKRYRVIRYDVRGFGQSARARDPHDPTDDLKALLDSLGITQTHLVGAGMGANIALHFAARYPQRALKIVAANTELDGFEEYTPELSASLHKAVGIISQQGWHDEQQEFWLRSPFTRLYAAEDRAVIRLSEMTADYHGDHLINPRINPYFGPPHTLELLPIIQAQTLILTGSKEEETFHRMAKVMAERIPNSSTFVIKNSGHLSNLEKSTIFTSTLLHFLKNGIRQTP</sequence>
<keyword evidence="2" id="KW-0732">Signal</keyword>
<keyword evidence="5" id="KW-1185">Reference proteome</keyword>
<gene>
    <name evidence="4" type="ORF">FHS57_001750</name>
</gene>
<evidence type="ECO:0000313" key="5">
    <source>
        <dbReference type="Proteomes" id="UP000541352"/>
    </source>
</evidence>
<dbReference type="InterPro" id="IPR050266">
    <property type="entry name" value="AB_hydrolase_sf"/>
</dbReference>
<keyword evidence="1" id="KW-0378">Hydrolase</keyword>
<dbReference type="InterPro" id="IPR029058">
    <property type="entry name" value="AB_hydrolase_fold"/>
</dbReference>
<comment type="caution">
    <text evidence="4">The sequence shown here is derived from an EMBL/GenBank/DDBJ whole genome shotgun (WGS) entry which is preliminary data.</text>
</comment>
<dbReference type="PANTHER" id="PTHR43798">
    <property type="entry name" value="MONOACYLGLYCEROL LIPASE"/>
    <property type="match status" value="1"/>
</dbReference>
<dbReference type="SUPFAM" id="SSF53474">
    <property type="entry name" value="alpha/beta-Hydrolases"/>
    <property type="match status" value="1"/>
</dbReference>
<dbReference type="GO" id="GO:0016787">
    <property type="term" value="F:hydrolase activity"/>
    <property type="evidence" value="ECO:0007669"/>
    <property type="project" value="UniProtKB-KW"/>
</dbReference>
<feature type="domain" description="AB hydrolase-1" evidence="3">
    <location>
        <begin position="53"/>
        <end position="281"/>
    </location>
</feature>
<dbReference type="Proteomes" id="UP000541352">
    <property type="component" value="Unassembled WGS sequence"/>
</dbReference>
<protein>
    <submittedName>
        <fullName evidence="4">Pimeloyl-ACP methyl ester carboxylesterase</fullName>
    </submittedName>
</protein>
<accession>A0A7W5ZI80</accession>
<dbReference type="RefSeq" id="WP_183972546.1">
    <property type="nucleotide sequence ID" value="NZ_JACIBY010000003.1"/>
</dbReference>
<reference evidence="4 5" key="1">
    <citation type="submission" date="2020-08" db="EMBL/GenBank/DDBJ databases">
        <title>Genomic Encyclopedia of Type Strains, Phase IV (KMG-IV): sequencing the most valuable type-strain genomes for metagenomic binning, comparative biology and taxonomic classification.</title>
        <authorList>
            <person name="Goeker M."/>
        </authorList>
    </citation>
    <scope>NUCLEOTIDE SEQUENCE [LARGE SCALE GENOMIC DNA]</scope>
    <source>
        <strain evidence="4 5">DSM 17976</strain>
    </source>
</reference>
<dbReference type="Gene3D" id="3.40.50.1820">
    <property type="entry name" value="alpha/beta hydrolase"/>
    <property type="match status" value="1"/>
</dbReference>
<evidence type="ECO:0000259" key="3">
    <source>
        <dbReference type="Pfam" id="PF00561"/>
    </source>
</evidence>
<proteinExistence type="predicted"/>
<evidence type="ECO:0000313" key="4">
    <source>
        <dbReference type="EMBL" id="MBB3837753.1"/>
    </source>
</evidence>
<name>A0A7W5ZI80_9BACT</name>
<feature type="chain" id="PRO_5031548204" evidence="2">
    <location>
        <begin position="28"/>
        <end position="301"/>
    </location>
</feature>
<dbReference type="InterPro" id="IPR000073">
    <property type="entry name" value="AB_hydrolase_1"/>
</dbReference>
<organism evidence="4 5">
    <name type="scientific">Runella defluvii</name>
    <dbReference type="NCBI Taxonomy" id="370973"/>
    <lineage>
        <taxon>Bacteria</taxon>
        <taxon>Pseudomonadati</taxon>
        <taxon>Bacteroidota</taxon>
        <taxon>Cytophagia</taxon>
        <taxon>Cytophagales</taxon>
        <taxon>Spirosomataceae</taxon>
        <taxon>Runella</taxon>
    </lineage>
</organism>
<dbReference type="GO" id="GO:0016020">
    <property type="term" value="C:membrane"/>
    <property type="evidence" value="ECO:0007669"/>
    <property type="project" value="TreeGrafter"/>
</dbReference>
<feature type="signal peptide" evidence="2">
    <location>
        <begin position="1"/>
        <end position="27"/>
    </location>
</feature>
<evidence type="ECO:0000256" key="1">
    <source>
        <dbReference type="ARBA" id="ARBA00022801"/>
    </source>
</evidence>